<keyword evidence="7" id="KW-1185">Reference proteome</keyword>
<evidence type="ECO:0000313" key="6">
    <source>
        <dbReference type="EMBL" id="TKD52086.1"/>
    </source>
</evidence>
<evidence type="ECO:0000313" key="7">
    <source>
        <dbReference type="Proteomes" id="UP000309138"/>
    </source>
</evidence>
<dbReference type="FunFam" id="3.40.605.10:FF:000005">
    <property type="entry name" value="Succinate-semialdehyde dehydrogenase I"/>
    <property type="match status" value="1"/>
</dbReference>
<dbReference type="GO" id="GO:0009450">
    <property type="term" value="P:gamma-aminobutyric acid catabolic process"/>
    <property type="evidence" value="ECO:0007669"/>
    <property type="project" value="InterPro"/>
</dbReference>
<evidence type="ECO:0000256" key="3">
    <source>
        <dbReference type="PROSITE-ProRule" id="PRU10007"/>
    </source>
</evidence>
<comment type="similarity">
    <text evidence="1 4">Belongs to the aldehyde dehydrogenase family.</text>
</comment>
<dbReference type="SUPFAM" id="SSF53720">
    <property type="entry name" value="ALDH-like"/>
    <property type="match status" value="1"/>
</dbReference>
<dbReference type="InterPro" id="IPR015590">
    <property type="entry name" value="Aldehyde_DH_dom"/>
</dbReference>
<dbReference type="CDD" id="cd07103">
    <property type="entry name" value="ALDH_F5_SSADH_GabD"/>
    <property type="match status" value="1"/>
</dbReference>
<dbReference type="GO" id="GO:0005829">
    <property type="term" value="C:cytosol"/>
    <property type="evidence" value="ECO:0007669"/>
    <property type="project" value="TreeGrafter"/>
</dbReference>
<organism evidence="6 7">
    <name type="scientific">Sphingomonas baiyangensis</name>
    <dbReference type="NCBI Taxonomy" id="2572576"/>
    <lineage>
        <taxon>Bacteria</taxon>
        <taxon>Pseudomonadati</taxon>
        <taxon>Pseudomonadota</taxon>
        <taxon>Alphaproteobacteria</taxon>
        <taxon>Sphingomonadales</taxon>
        <taxon>Sphingomonadaceae</taxon>
        <taxon>Sphingomonas</taxon>
    </lineage>
</organism>
<proteinExistence type="inferred from homology"/>
<comment type="caution">
    <text evidence="6">The sequence shown here is derived from an EMBL/GenBank/DDBJ whole genome shotgun (WGS) entry which is preliminary data.</text>
</comment>
<evidence type="ECO:0000256" key="4">
    <source>
        <dbReference type="RuleBase" id="RU003345"/>
    </source>
</evidence>
<reference evidence="6 7" key="1">
    <citation type="submission" date="2019-04" db="EMBL/GenBank/DDBJ databases">
        <authorList>
            <person name="Yang Y."/>
            <person name="Wei D."/>
        </authorList>
    </citation>
    <scope>NUCLEOTIDE SEQUENCE [LARGE SCALE GENOMIC DNA]</scope>
    <source>
        <strain evidence="6 7">L-1-4w-11</strain>
    </source>
</reference>
<dbReference type="InterPro" id="IPR016161">
    <property type="entry name" value="Ald_DH/histidinol_DH"/>
</dbReference>
<dbReference type="PANTHER" id="PTHR43353">
    <property type="entry name" value="SUCCINATE-SEMIALDEHYDE DEHYDROGENASE, MITOCHONDRIAL"/>
    <property type="match status" value="1"/>
</dbReference>
<dbReference type="InterPro" id="IPR016163">
    <property type="entry name" value="Ald_DH_C"/>
</dbReference>
<dbReference type="AlphaFoldDB" id="A0A4U1L763"/>
<gene>
    <name evidence="6" type="ORF">FBR43_03765</name>
</gene>
<dbReference type="InterPro" id="IPR029510">
    <property type="entry name" value="Ald_DH_CS_GLU"/>
</dbReference>
<dbReference type="PROSITE" id="PS00687">
    <property type="entry name" value="ALDEHYDE_DEHYDR_GLU"/>
    <property type="match status" value="1"/>
</dbReference>
<dbReference type="InterPro" id="IPR010102">
    <property type="entry name" value="Succ_semiAld_DH"/>
</dbReference>
<dbReference type="InterPro" id="IPR016160">
    <property type="entry name" value="Ald_DH_CS_CYS"/>
</dbReference>
<dbReference type="FunFam" id="3.40.309.10:FF:000004">
    <property type="entry name" value="Succinate-semialdehyde dehydrogenase I"/>
    <property type="match status" value="1"/>
</dbReference>
<dbReference type="Gene3D" id="3.40.605.10">
    <property type="entry name" value="Aldehyde Dehydrogenase, Chain A, domain 1"/>
    <property type="match status" value="1"/>
</dbReference>
<dbReference type="Proteomes" id="UP000309138">
    <property type="component" value="Unassembled WGS sequence"/>
</dbReference>
<keyword evidence="2 4" id="KW-0560">Oxidoreductase</keyword>
<evidence type="ECO:0000256" key="1">
    <source>
        <dbReference type="ARBA" id="ARBA00009986"/>
    </source>
</evidence>
<dbReference type="Pfam" id="PF00171">
    <property type="entry name" value="Aldedh"/>
    <property type="match status" value="1"/>
</dbReference>
<dbReference type="EMBL" id="SWKR01000002">
    <property type="protein sequence ID" value="TKD52086.1"/>
    <property type="molecule type" value="Genomic_DNA"/>
</dbReference>
<dbReference type="Gene3D" id="3.40.309.10">
    <property type="entry name" value="Aldehyde Dehydrogenase, Chain A, domain 2"/>
    <property type="match status" value="1"/>
</dbReference>
<evidence type="ECO:0000256" key="2">
    <source>
        <dbReference type="ARBA" id="ARBA00023002"/>
    </source>
</evidence>
<feature type="active site" evidence="3">
    <location>
        <position position="255"/>
    </location>
</feature>
<dbReference type="InterPro" id="IPR050740">
    <property type="entry name" value="Aldehyde_DH_Superfamily"/>
</dbReference>
<dbReference type="GO" id="GO:0004777">
    <property type="term" value="F:succinate-semialdehyde dehydrogenase (NAD+) activity"/>
    <property type="evidence" value="ECO:0007669"/>
    <property type="project" value="TreeGrafter"/>
</dbReference>
<sequence length="487" mass="51367">MRLDDSALLQTRCWIDGEWRDAASGKEIAVTNPSTGAVVAQVASGGKAEAEAAIAAADRALPAWRALTAKERSGIIRRWHDLIVAAADDLAAILTSEQGKPFAEARGEILYGAAFFEFYAEEAKRVYGETLPSYAADRRLLAIRQPIGVVAAITPWNFPMAMIPRKAAPALAAGCTMVLKPASATPLSALALAELGRRAGLPDGVFNVVPGSAREVGDALVESEVVRKLTFTGSTEVGRTLMAGAARTIKKVALELGGNAPVIVFDDADLDAAIEGTIATKFRNMGQTCVCANRIYVQAGIHDRFAEALAARVRAMKIGDGFEADVQQGPLIDMAAVEKCEQHIADALEKGAQVIAGGGRHALGGSFFEPTVLAGADASMLIAREETFGPVAPIFRFETEDEVIAAANDTEYGLAAYFFTRDHGRVWRVGEALEFGIVGVNTGATSYEGAPFGGVKASGIGREGSRHGIDEFLELKYLCIAGISALP</sequence>
<evidence type="ECO:0000259" key="5">
    <source>
        <dbReference type="Pfam" id="PF00171"/>
    </source>
</evidence>
<dbReference type="NCBIfam" id="TIGR01780">
    <property type="entry name" value="SSADH"/>
    <property type="match status" value="1"/>
</dbReference>
<dbReference type="OrthoDB" id="9802947at2"/>
<name>A0A4U1L763_9SPHN</name>
<dbReference type="InterPro" id="IPR016162">
    <property type="entry name" value="Ald_DH_N"/>
</dbReference>
<accession>A0A4U1L763</accession>
<protein>
    <submittedName>
        <fullName evidence="6">NAD-dependent succinate-semialdehyde dehydrogenase</fullName>
    </submittedName>
</protein>
<feature type="domain" description="Aldehyde dehydrogenase" evidence="5">
    <location>
        <begin position="19"/>
        <end position="477"/>
    </location>
</feature>
<dbReference type="PANTHER" id="PTHR43353:SF5">
    <property type="entry name" value="SUCCINATE-SEMIALDEHYDE DEHYDROGENASE, MITOCHONDRIAL"/>
    <property type="match status" value="1"/>
</dbReference>
<dbReference type="PROSITE" id="PS00070">
    <property type="entry name" value="ALDEHYDE_DEHYDR_CYS"/>
    <property type="match status" value="1"/>
</dbReference>